<dbReference type="Pfam" id="PF12768">
    <property type="entry name" value="Rax2"/>
    <property type="match status" value="1"/>
</dbReference>
<reference evidence="3 4" key="1">
    <citation type="submission" date="2020-03" db="EMBL/GenBank/DDBJ databases">
        <title>FDA dAtabase for Regulatory Grade micrObial Sequences (FDA-ARGOS): Supporting development and validation of Infectious Disease Dx tests.</title>
        <authorList>
            <person name="Campos J."/>
            <person name="Goldberg B."/>
            <person name="Tallon L."/>
            <person name="Sadzewicz L."/>
            <person name="Vavikolanu K."/>
            <person name="Mehta A."/>
            <person name="Aluvathingal J."/>
            <person name="Nadendla S."/>
            <person name="Nandy P."/>
            <person name="Geyer C."/>
            <person name="Yan Y."/>
            <person name="Sichtig H."/>
        </authorList>
    </citation>
    <scope>NUCLEOTIDE SEQUENCE [LARGE SCALE GENOMIC DNA]</scope>
    <source>
        <strain evidence="3 4">FDAARGOS_656</strain>
    </source>
</reference>
<protein>
    <submittedName>
        <fullName evidence="3">Cortical protein marker for cell polarity family protein</fullName>
    </submittedName>
</protein>
<dbReference type="AlphaFoldDB" id="A0A8H6C0Y2"/>
<keyword evidence="1" id="KW-0812">Transmembrane</keyword>
<dbReference type="EMBL" id="JABWAD010000042">
    <property type="protein sequence ID" value="KAF6069259.1"/>
    <property type="molecule type" value="Genomic_DNA"/>
</dbReference>
<keyword evidence="1" id="KW-1133">Transmembrane helix</keyword>
<dbReference type="PANTHER" id="PTHR31778:SF2">
    <property type="entry name" value="BUD SITE SELECTION PROTEIN RAX2"/>
    <property type="match status" value="1"/>
</dbReference>
<name>A0A8H6C0Y2_CANAX</name>
<organism evidence="3 4">
    <name type="scientific">Candida albicans</name>
    <name type="common">Yeast</name>
    <dbReference type="NCBI Taxonomy" id="5476"/>
    <lineage>
        <taxon>Eukaryota</taxon>
        <taxon>Fungi</taxon>
        <taxon>Dikarya</taxon>
        <taxon>Ascomycota</taxon>
        <taxon>Saccharomycotina</taxon>
        <taxon>Pichiomycetes</taxon>
        <taxon>Debaryomycetaceae</taxon>
        <taxon>Candida/Lodderomyces clade</taxon>
        <taxon>Candida</taxon>
    </lineage>
</organism>
<dbReference type="Proteomes" id="UP000536275">
    <property type="component" value="Unassembled WGS sequence"/>
</dbReference>
<sequence>MGTVTEGVQDPYMVVDKVIANIVSLDNYYDKNSTNHTRNNTDSVEYYVFSGNGQFRTWDNDNFKWVTDPTKQLILLKRLKSMIITNSRCRTSHSNGDPISVNSMVLFDKGNKLLVGGDLILSVLYLVLHYVIGGVVTDMKFFQSNQVLITGNGLQLNGNSGIKFLIYNFNSNSFSVKDSLNKIDQTVEKFILNDENNKNLDGRMIAFGEKSISGFDGSNWQRIDSDIIYENFTKFNDMKLLTLDKPSDYNQTYFDKSQIFTIAGVFRLKDYGLVNMALFNGTSWIPYVFTSLQQQKSTGSGSGSGSGSRSSSLQIGQIQSILIDDSYRFQSSDDLKKTNKNLSRGKVVGISLACALGSTTLLGLLYIIPYFALFKNRKDGYFQPERIHEDEMMDAVNPEDLLHEIDLQREK</sequence>
<proteinExistence type="predicted"/>
<feature type="transmembrane region" description="Helical" evidence="1">
    <location>
        <begin position="113"/>
        <end position="132"/>
    </location>
</feature>
<dbReference type="PANTHER" id="PTHR31778">
    <property type="entry name" value="BUD SITE SELECTION PROTEIN RAX2"/>
    <property type="match status" value="1"/>
</dbReference>
<dbReference type="GO" id="GO:0000282">
    <property type="term" value="P:cellular bud site selection"/>
    <property type="evidence" value="ECO:0007669"/>
    <property type="project" value="TreeGrafter"/>
</dbReference>
<feature type="transmembrane region" description="Helical" evidence="1">
    <location>
        <begin position="347"/>
        <end position="368"/>
    </location>
</feature>
<dbReference type="GO" id="GO:0005935">
    <property type="term" value="C:cellular bud neck"/>
    <property type="evidence" value="ECO:0007669"/>
    <property type="project" value="TreeGrafter"/>
</dbReference>
<evidence type="ECO:0000256" key="1">
    <source>
        <dbReference type="SAM" id="Phobius"/>
    </source>
</evidence>
<evidence type="ECO:0000313" key="3">
    <source>
        <dbReference type="EMBL" id="KAF6069259.1"/>
    </source>
</evidence>
<dbReference type="GO" id="GO:0005621">
    <property type="term" value="C:cellular bud scar"/>
    <property type="evidence" value="ECO:0007669"/>
    <property type="project" value="TreeGrafter"/>
</dbReference>
<comment type="caution">
    <text evidence="3">The sequence shown here is derived from an EMBL/GenBank/DDBJ whole genome shotgun (WGS) entry which is preliminary data.</text>
</comment>
<dbReference type="GO" id="GO:1902929">
    <property type="term" value="C:plasma membrane of growing cell tip"/>
    <property type="evidence" value="ECO:0007669"/>
    <property type="project" value="TreeGrafter"/>
</dbReference>
<gene>
    <name evidence="3" type="ORF">FOB64_003361</name>
</gene>
<accession>A0A8H6C0Y2</accession>
<evidence type="ECO:0000313" key="4">
    <source>
        <dbReference type="Proteomes" id="UP000536275"/>
    </source>
</evidence>
<keyword evidence="1" id="KW-0472">Membrane</keyword>
<dbReference type="InterPro" id="IPR024982">
    <property type="entry name" value="Rax2-like_C"/>
</dbReference>
<evidence type="ECO:0000259" key="2">
    <source>
        <dbReference type="Pfam" id="PF12768"/>
    </source>
</evidence>
<feature type="domain" description="Rax2-like C-terminal" evidence="2">
    <location>
        <begin position="132"/>
        <end position="333"/>
    </location>
</feature>